<dbReference type="GO" id="GO:0016705">
    <property type="term" value="F:oxidoreductase activity, acting on paired donors, with incorporation or reduction of molecular oxygen"/>
    <property type="evidence" value="ECO:0007669"/>
    <property type="project" value="InterPro"/>
</dbReference>
<dbReference type="InterPro" id="IPR050121">
    <property type="entry name" value="Cytochrome_P450_monoxygenase"/>
</dbReference>
<feature type="transmembrane region" description="Helical" evidence="10">
    <location>
        <begin position="30"/>
        <end position="51"/>
    </location>
</feature>
<evidence type="ECO:0000256" key="9">
    <source>
        <dbReference type="PIRSR" id="PIRSR602403-1"/>
    </source>
</evidence>
<organism evidence="11 12">
    <name type="scientific">Pyricularia grisea</name>
    <name type="common">Crabgrass-specific blast fungus</name>
    <name type="synonym">Magnaporthe grisea</name>
    <dbReference type="NCBI Taxonomy" id="148305"/>
    <lineage>
        <taxon>Eukaryota</taxon>
        <taxon>Fungi</taxon>
        <taxon>Dikarya</taxon>
        <taxon>Ascomycota</taxon>
        <taxon>Pezizomycotina</taxon>
        <taxon>Sordariomycetes</taxon>
        <taxon>Sordariomycetidae</taxon>
        <taxon>Magnaporthales</taxon>
        <taxon>Pyriculariaceae</taxon>
        <taxon>Pyricularia</taxon>
    </lineage>
</organism>
<dbReference type="InterPro" id="IPR001128">
    <property type="entry name" value="Cyt_P450"/>
</dbReference>
<name>A0A6P8B7T1_PYRGI</name>
<reference evidence="11 12" key="1">
    <citation type="journal article" date="2019" name="Mol. Biol. Evol.">
        <title>Blast fungal genomes show frequent chromosomal changes, gene gains and losses, and effector gene turnover.</title>
        <authorList>
            <person name="Gomez Luciano L.B."/>
            <person name="Jason Tsai I."/>
            <person name="Chuma I."/>
            <person name="Tosa Y."/>
            <person name="Chen Y.H."/>
            <person name="Li J.Y."/>
            <person name="Li M.Y."/>
            <person name="Jade Lu M.Y."/>
            <person name="Nakayashiki H."/>
            <person name="Li W.H."/>
        </authorList>
    </citation>
    <scope>NUCLEOTIDE SEQUENCE [LARGE SCALE GENOMIC DNA]</scope>
    <source>
        <strain evidence="11 12">NI907</strain>
    </source>
</reference>
<evidence type="ECO:0000256" key="7">
    <source>
        <dbReference type="ARBA" id="ARBA00023004"/>
    </source>
</evidence>
<evidence type="ECO:0000256" key="6">
    <source>
        <dbReference type="ARBA" id="ARBA00023002"/>
    </source>
</evidence>
<comment type="similarity">
    <text evidence="3">Belongs to the cytochrome P450 family.</text>
</comment>
<dbReference type="Proteomes" id="UP000515153">
    <property type="component" value="Chromosome I"/>
</dbReference>
<dbReference type="PRINTS" id="PR00465">
    <property type="entry name" value="EP450IV"/>
</dbReference>
<reference evidence="12" key="2">
    <citation type="submission" date="2019-10" db="EMBL/GenBank/DDBJ databases">
        <authorList>
            <consortium name="NCBI Genome Project"/>
        </authorList>
    </citation>
    <scope>NUCLEOTIDE SEQUENCE</scope>
    <source>
        <strain evidence="12">NI907</strain>
    </source>
</reference>
<dbReference type="Gene3D" id="1.10.630.10">
    <property type="entry name" value="Cytochrome P450"/>
    <property type="match status" value="1"/>
</dbReference>
<dbReference type="GO" id="GO:0005506">
    <property type="term" value="F:iron ion binding"/>
    <property type="evidence" value="ECO:0007669"/>
    <property type="project" value="InterPro"/>
</dbReference>
<evidence type="ECO:0000256" key="4">
    <source>
        <dbReference type="ARBA" id="ARBA00022617"/>
    </source>
</evidence>
<keyword evidence="6" id="KW-0560">Oxidoreductase</keyword>
<keyword evidence="10" id="KW-0472">Membrane</keyword>
<evidence type="ECO:0000256" key="3">
    <source>
        <dbReference type="ARBA" id="ARBA00010617"/>
    </source>
</evidence>
<keyword evidence="5 9" id="KW-0479">Metal-binding</keyword>
<dbReference type="PANTHER" id="PTHR24305:SF162">
    <property type="entry name" value="P450, PUTATIVE (EUROFUNG)-RELATED"/>
    <property type="match status" value="1"/>
</dbReference>
<comment type="cofactor">
    <cofactor evidence="1 9">
        <name>heme</name>
        <dbReference type="ChEBI" id="CHEBI:30413"/>
    </cofactor>
</comment>
<dbReference type="Pfam" id="PF00067">
    <property type="entry name" value="p450"/>
    <property type="match status" value="1"/>
</dbReference>
<feature type="binding site" description="axial binding residue" evidence="9">
    <location>
        <position position="467"/>
    </location>
    <ligand>
        <name>heme</name>
        <dbReference type="ChEBI" id="CHEBI:30413"/>
    </ligand>
    <ligandPart>
        <name>Fe</name>
        <dbReference type="ChEBI" id="CHEBI:18248"/>
    </ligandPart>
</feature>
<evidence type="ECO:0000256" key="10">
    <source>
        <dbReference type="SAM" id="Phobius"/>
    </source>
</evidence>
<dbReference type="KEGG" id="pgri:PgNI_05126"/>
<evidence type="ECO:0000256" key="8">
    <source>
        <dbReference type="ARBA" id="ARBA00023033"/>
    </source>
</evidence>
<dbReference type="InterPro" id="IPR036396">
    <property type="entry name" value="Cyt_P450_sf"/>
</dbReference>
<gene>
    <name evidence="12" type="ORF">PgNI_05126</name>
</gene>
<keyword evidence="10" id="KW-0812">Transmembrane</keyword>
<keyword evidence="8" id="KW-0503">Monooxygenase</keyword>
<dbReference type="GeneID" id="41960073"/>
<keyword evidence="11" id="KW-1185">Reference proteome</keyword>
<keyword evidence="4 9" id="KW-0349">Heme</keyword>
<evidence type="ECO:0000256" key="5">
    <source>
        <dbReference type="ARBA" id="ARBA00022723"/>
    </source>
</evidence>
<evidence type="ECO:0000313" key="12">
    <source>
        <dbReference type="RefSeq" id="XP_030983225.1"/>
    </source>
</evidence>
<dbReference type="GO" id="GO:0004497">
    <property type="term" value="F:monooxygenase activity"/>
    <property type="evidence" value="ECO:0007669"/>
    <property type="project" value="UniProtKB-KW"/>
</dbReference>
<protein>
    <submittedName>
        <fullName evidence="12">Uncharacterized protein</fullName>
    </submittedName>
</protein>
<dbReference type="RefSeq" id="XP_030983225.1">
    <property type="nucleotide sequence ID" value="XM_031125164.1"/>
</dbReference>
<reference evidence="12" key="3">
    <citation type="submission" date="2025-08" db="UniProtKB">
        <authorList>
            <consortium name="RefSeq"/>
        </authorList>
    </citation>
    <scope>IDENTIFICATION</scope>
    <source>
        <strain evidence="12">NI907</strain>
    </source>
</reference>
<evidence type="ECO:0000313" key="11">
    <source>
        <dbReference type="Proteomes" id="UP000515153"/>
    </source>
</evidence>
<dbReference type="GO" id="GO:0020037">
    <property type="term" value="F:heme binding"/>
    <property type="evidence" value="ECO:0007669"/>
    <property type="project" value="InterPro"/>
</dbReference>
<proteinExistence type="inferred from homology"/>
<accession>A0A6P8B7T1</accession>
<dbReference type="PANTHER" id="PTHR24305">
    <property type="entry name" value="CYTOCHROME P450"/>
    <property type="match status" value="1"/>
</dbReference>
<keyword evidence="10" id="KW-1133">Transmembrane helix</keyword>
<dbReference type="PRINTS" id="PR00385">
    <property type="entry name" value="P450"/>
</dbReference>
<evidence type="ECO:0000256" key="2">
    <source>
        <dbReference type="ARBA" id="ARBA00005179"/>
    </source>
</evidence>
<dbReference type="SUPFAM" id="SSF48264">
    <property type="entry name" value="Cytochrome P450"/>
    <property type="match status" value="1"/>
</dbReference>
<comment type="pathway">
    <text evidence="2">Secondary metabolite biosynthesis.</text>
</comment>
<sequence>MSLSNQPARNVVALVSIPNCDLQFPAWLKLIAFGTETFIVLATALFIYNYWFHPIAHIDGPFWAKTTPFWLMSSVNRHRHNNDIEALHAKYGPVVRVGPNELSFATEEALKAIHNPPPSHPIFTKNGTIESLLARLVWSAPNLLSTHDKATHKRLRNALQPAFTAKSLLEQEGIGQYHIDKEVKKIMSISSKDHEAVFNLSENVAVMIWDIVGDLSFGEPLMRHQRDKYEHLKSTYATGAPLLELCQFLTEIPIIGRLATLPIIITPIVYRKPRHFLLMNKLKQWIDDHDGARKDFLTAIMAAKESANLTSEEMLSNSALFAMVGYDTTAATISALFYLLLKHPSSLGRLTAELRDAFPSKDKVTATATLKLPYLGAVIQETLRLLPPINGRGSHRISPGAVVDGLYVPPGVMVSADPWSIGRSPQYWAEPHAFRPERWVPGEQDELPWRQDVRSAWRPFMVGPRACIGREMALQSIRLMVSKILVEMDLEMVNKDFVWERDASNDYVWYNFDIFVKFKPKV</sequence>
<keyword evidence="7 9" id="KW-0408">Iron</keyword>
<evidence type="ECO:0000256" key="1">
    <source>
        <dbReference type="ARBA" id="ARBA00001971"/>
    </source>
</evidence>
<dbReference type="AlphaFoldDB" id="A0A6P8B7T1"/>
<dbReference type="InterPro" id="IPR002403">
    <property type="entry name" value="Cyt_P450_E_grp-IV"/>
</dbReference>